<dbReference type="Gene3D" id="3.40.1390.10">
    <property type="entry name" value="MurE/MurF, N-terminal domain"/>
    <property type="match status" value="1"/>
</dbReference>
<reference evidence="9" key="1">
    <citation type="submission" date="2020-02" db="EMBL/GenBank/DDBJ databases">
        <authorList>
            <person name="Meier V. D."/>
        </authorList>
    </citation>
    <scope>NUCLEOTIDE SEQUENCE</scope>
    <source>
        <strain evidence="9">AVDCRST_MAG68</strain>
    </source>
</reference>
<keyword evidence="3 7" id="KW-0808">Transferase</keyword>
<dbReference type="GO" id="GO:0103118">
    <property type="term" value="F:UDP-3-O-[(3R)-3-hydroxyacyl]-glucosamine N-acyltransferase activity"/>
    <property type="evidence" value="ECO:0007669"/>
    <property type="project" value="UniProtKB-EC"/>
</dbReference>
<accession>A0A6J4LTS5</accession>
<dbReference type="NCBIfam" id="NF002060">
    <property type="entry name" value="PRK00892.1"/>
    <property type="match status" value="1"/>
</dbReference>
<comment type="catalytic activity">
    <reaction evidence="7">
        <text>a UDP-3-O-[(3R)-3-hydroxyacyl]-alpha-D-glucosamine + a (3R)-hydroxyacyl-[ACP] = a UDP-2-N,3-O-bis[(3R)-3-hydroxyacyl]-alpha-D-glucosamine + holo-[ACP] + H(+)</text>
        <dbReference type="Rhea" id="RHEA:53836"/>
        <dbReference type="Rhea" id="RHEA-COMP:9685"/>
        <dbReference type="Rhea" id="RHEA-COMP:9945"/>
        <dbReference type="ChEBI" id="CHEBI:15378"/>
        <dbReference type="ChEBI" id="CHEBI:64479"/>
        <dbReference type="ChEBI" id="CHEBI:78827"/>
        <dbReference type="ChEBI" id="CHEBI:137740"/>
        <dbReference type="ChEBI" id="CHEBI:137748"/>
        <dbReference type="EC" id="2.3.1.191"/>
    </reaction>
</comment>
<protein>
    <recommendedName>
        <fullName evidence="7">UDP-3-O-acylglucosamine N-acyltransferase</fullName>
        <ecNumber evidence="7">2.3.1.191</ecNumber>
    </recommendedName>
</protein>
<evidence type="ECO:0000256" key="4">
    <source>
        <dbReference type="ARBA" id="ARBA00022737"/>
    </source>
</evidence>
<sequence length="338" mass="34887">MTIDEAARLVEGEVEGDGSRVVRGVAPLEEAGGDELSFVAEPRYFPYIQASRAAAVLVARDAEVPLPPHIAAIRVDDPRRALARLLAALYPERVPAQGVHPTAVLGEGVRVAHSATVGPYAVIGAGSVVGERARVGAHTVLGEGCEVGEDATLHAHVTLYQGVRVGARSVVHSGARLGADGFGFVWDGSGHRKVPQVGGCRIEADVEIGCNTTIDRGSIGDTVVGQGSKIDNLVMIGHNCRIGRHVIIISQVGISGSTRVGDGAVLAGQAGVGGHLEIGAGARVAGQAGVTANVPAGETVSGYPARPHREAMRAQAGLFKLPELMKRLRALERAVLGK</sequence>
<dbReference type="InterPro" id="IPR011004">
    <property type="entry name" value="Trimer_LpxA-like_sf"/>
</dbReference>
<dbReference type="InterPro" id="IPR018357">
    <property type="entry name" value="Hexapep_transf_CS"/>
</dbReference>
<dbReference type="EC" id="2.3.1.191" evidence="7"/>
<keyword evidence="2 7" id="KW-0441">Lipid A biosynthesis</keyword>
<dbReference type="AlphaFoldDB" id="A0A6J4LTS5"/>
<comment type="subunit">
    <text evidence="7">Homotrimer.</text>
</comment>
<dbReference type="UniPathway" id="UPA00973"/>
<dbReference type="InterPro" id="IPR020573">
    <property type="entry name" value="UDP_GlcNAc_AcTrfase_non-rep"/>
</dbReference>
<evidence type="ECO:0000256" key="7">
    <source>
        <dbReference type="HAMAP-Rule" id="MF_00523"/>
    </source>
</evidence>
<dbReference type="GO" id="GO:0009245">
    <property type="term" value="P:lipid A biosynthetic process"/>
    <property type="evidence" value="ECO:0007669"/>
    <property type="project" value="UniProtKB-UniRule"/>
</dbReference>
<feature type="active site" description="Proton acceptor" evidence="7">
    <location>
        <position position="238"/>
    </location>
</feature>
<evidence type="ECO:0000256" key="2">
    <source>
        <dbReference type="ARBA" id="ARBA00022556"/>
    </source>
</evidence>
<dbReference type="NCBIfam" id="TIGR01853">
    <property type="entry name" value="lipid_A_lpxD"/>
    <property type="match status" value="1"/>
</dbReference>
<dbReference type="GO" id="GO:0016020">
    <property type="term" value="C:membrane"/>
    <property type="evidence" value="ECO:0007669"/>
    <property type="project" value="GOC"/>
</dbReference>
<dbReference type="PANTHER" id="PTHR43378:SF2">
    <property type="entry name" value="UDP-3-O-ACYLGLUCOSAMINE N-ACYLTRANSFERASE 1, MITOCHONDRIAL-RELATED"/>
    <property type="match status" value="1"/>
</dbReference>
<evidence type="ECO:0000256" key="6">
    <source>
        <dbReference type="ARBA" id="ARBA00023315"/>
    </source>
</evidence>
<comment type="similarity">
    <text evidence="7">Belongs to the transferase hexapeptide repeat family. LpxD subfamily.</text>
</comment>
<keyword evidence="6 7" id="KW-0012">Acyltransferase</keyword>
<dbReference type="InterPro" id="IPR007691">
    <property type="entry name" value="LpxD"/>
</dbReference>
<evidence type="ECO:0000256" key="5">
    <source>
        <dbReference type="ARBA" id="ARBA00023098"/>
    </source>
</evidence>
<comment type="pathway">
    <text evidence="7">Bacterial outer membrane biogenesis; LPS lipid A biosynthesis.</text>
</comment>
<comment type="function">
    <text evidence="7">Catalyzes the N-acylation of UDP-3-O-acylglucosamine using 3-hydroxyacyl-ACP as the acyl donor. Is involved in the biosynthesis of lipid A, a phosphorylated glycolipid that anchors the lipopolysaccharide to the outer membrane of the cell.</text>
</comment>
<dbReference type="Pfam" id="PF00132">
    <property type="entry name" value="Hexapep"/>
    <property type="match status" value="1"/>
</dbReference>
<dbReference type="GO" id="GO:0016410">
    <property type="term" value="F:N-acyltransferase activity"/>
    <property type="evidence" value="ECO:0007669"/>
    <property type="project" value="InterPro"/>
</dbReference>
<keyword evidence="1 7" id="KW-0444">Lipid biosynthesis</keyword>
<evidence type="ECO:0000256" key="3">
    <source>
        <dbReference type="ARBA" id="ARBA00022679"/>
    </source>
</evidence>
<keyword evidence="4 7" id="KW-0677">Repeat</keyword>
<evidence type="ECO:0000256" key="1">
    <source>
        <dbReference type="ARBA" id="ARBA00022516"/>
    </source>
</evidence>
<feature type="domain" description="UDP-3-O-[3-hydroxymyristoyl] glucosamine N-acyltransferase non-repeat region" evidence="8">
    <location>
        <begin position="20"/>
        <end position="87"/>
    </location>
</feature>
<dbReference type="InterPro" id="IPR001451">
    <property type="entry name" value="Hexapep"/>
</dbReference>
<evidence type="ECO:0000259" key="8">
    <source>
        <dbReference type="Pfam" id="PF04613"/>
    </source>
</evidence>
<evidence type="ECO:0000313" key="9">
    <source>
        <dbReference type="EMBL" id="CAA9341646.1"/>
    </source>
</evidence>
<proteinExistence type="inferred from homology"/>
<dbReference type="CDD" id="cd03352">
    <property type="entry name" value="LbH_LpxD"/>
    <property type="match status" value="1"/>
</dbReference>
<keyword evidence="5 7" id="KW-0443">Lipid metabolism</keyword>
<name>A0A6J4LTS5_9BACT</name>
<dbReference type="EMBL" id="CADCTW010000144">
    <property type="protein sequence ID" value="CAA9341646.1"/>
    <property type="molecule type" value="Genomic_DNA"/>
</dbReference>
<dbReference type="SUPFAM" id="SSF51161">
    <property type="entry name" value="Trimeric LpxA-like enzymes"/>
    <property type="match status" value="1"/>
</dbReference>
<gene>
    <name evidence="7" type="primary">lpxD</name>
    <name evidence="9" type="ORF">AVDCRST_MAG68-3111</name>
</gene>
<organism evidence="9">
    <name type="scientific">uncultured Gemmatimonadota bacterium</name>
    <dbReference type="NCBI Taxonomy" id="203437"/>
    <lineage>
        <taxon>Bacteria</taxon>
        <taxon>Pseudomonadati</taxon>
        <taxon>Gemmatimonadota</taxon>
        <taxon>environmental samples</taxon>
    </lineage>
</organism>
<dbReference type="PROSITE" id="PS00101">
    <property type="entry name" value="HEXAPEP_TRANSFERASES"/>
    <property type="match status" value="1"/>
</dbReference>
<dbReference type="HAMAP" id="MF_00523">
    <property type="entry name" value="LpxD"/>
    <property type="match status" value="1"/>
</dbReference>
<dbReference type="Pfam" id="PF04613">
    <property type="entry name" value="LpxD"/>
    <property type="match status" value="1"/>
</dbReference>
<dbReference type="Gene3D" id="2.160.10.10">
    <property type="entry name" value="Hexapeptide repeat proteins"/>
    <property type="match status" value="1"/>
</dbReference>
<dbReference type="PANTHER" id="PTHR43378">
    <property type="entry name" value="UDP-3-O-ACYLGLUCOSAMINE N-ACYLTRANSFERASE"/>
    <property type="match status" value="1"/>
</dbReference>